<evidence type="ECO:0000256" key="4">
    <source>
        <dbReference type="ARBA" id="ARBA00022679"/>
    </source>
</evidence>
<dbReference type="PANTHER" id="PTHR11265">
    <property type="entry name" value="S-ADENOSYL-METHYLTRANSFERASE MRAW"/>
    <property type="match status" value="1"/>
</dbReference>
<evidence type="ECO:0000256" key="1">
    <source>
        <dbReference type="ARBA" id="ARBA00010396"/>
    </source>
</evidence>
<dbReference type="Gene3D" id="3.40.50.150">
    <property type="entry name" value="Vaccinia Virus protein VP39"/>
    <property type="match status" value="1"/>
</dbReference>
<dbReference type="EMBL" id="CP133270">
    <property type="protein sequence ID" value="WVX65932.1"/>
    <property type="molecule type" value="Genomic_DNA"/>
</dbReference>
<dbReference type="NCBIfam" id="TIGR00006">
    <property type="entry name" value="16S rRNA (cytosine(1402)-N(4))-methyltransferase RsmH"/>
    <property type="match status" value="1"/>
</dbReference>
<dbReference type="HAMAP" id="MF_01007">
    <property type="entry name" value="16SrRNA_methyltr_H"/>
    <property type="match status" value="1"/>
</dbReference>
<keyword evidence="5 6" id="KW-0949">S-adenosyl-L-methionine</keyword>
<keyword evidence="3 6" id="KW-0489">Methyltransferase</keyword>
<keyword evidence="8" id="KW-1185">Reference proteome</keyword>
<reference evidence="7 8" key="1">
    <citation type="journal article" date="2024" name="Environ. Microbiol.">
        <title>Novel evolutionary insights on the interactions of the Holosporales (Alphaproteobacteria) with eukaryotic hosts from comparative genomics.</title>
        <authorList>
            <person name="Giovannini M."/>
            <person name="Petroni G."/>
            <person name="Castelli M."/>
        </authorList>
    </citation>
    <scope>NUCLEOTIDE SEQUENCE [LARGE SCALE GENOMIC DNA]</scope>
    <source>
        <strain evidence="7 8">US_Bl 15I1</strain>
    </source>
</reference>
<dbReference type="RefSeq" id="WP_331256500.1">
    <property type="nucleotide sequence ID" value="NZ_CP133270.1"/>
</dbReference>
<dbReference type="SUPFAM" id="SSF53335">
    <property type="entry name" value="S-adenosyl-L-methionine-dependent methyltransferases"/>
    <property type="match status" value="1"/>
</dbReference>
<sequence>MSVHVPVMRDEVLKVLKPSPHKIYIDATFGAGGYSRAILEFAEDVHVVALDRDPDAIERGAHLKEKYPRHFSLYKTCFGDMKSAVPKNAYDGIVFDLGVSSPQFDEISRGFSFRGEGPLDMRMSQSGPTASDLVNTKSEEELADIIYRYGDERKSRRIAKAIVEARREIPFSTTQELADLVRRVVPSKPGDIDAATRTFQALRIAVNDELGELERGLEASEELLSDGGRLVVVSFHSLEDRIVKEFFKSRAGRMGQGSRHVPLAEIPQKPTFKLAETKVIAASREETENNPRARSAKLRWGIRTREEEMPCQ</sequence>
<dbReference type="InterPro" id="IPR023397">
    <property type="entry name" value="SAM-dep_MeTrfase_MraW_recog"/>
</dbReference>
<protein>
    <recommendedName>
        <fullName evidence="6">Ribosomal RNA small subunit methyltransferase H</fullName>
        <ecNumber evidence="6">2.1.1.199</ecNumber>
    </recommendedName>
    <alternativeName>
        <fullName evidence="6">16S rRNA m(4)C1402 methyltransferase</fullName>
    </alternativeName>
    <alternativeName>
        <fullName evidence="6">rRNA (cytosine-N(4)-)-methyltransferase RsmH</fullName>
    </alternativeName>
</protein>
<keyword evidence="6" id="KW-0963">Cytoplasm</keyword>
<dbReference type="InterPro" id="IPR029063">
    <property type="entry name" value="SAM-dependent_MTases_sf"/>
</dbReference>
<dbReference type="PANTHER" id="PTHR11265:SF0">
    <property type="entry name" value="12S RRNA N4-METHYLCYTIDINE METHYLTRANSFERASE"/>
    <property type="match status" value="1"/>
</dbReference>
<feature type="binding site" evidence="6">
    <location>
        <position position="103"/>
    </location>
    <ligand>
        <name>S-adenosyl-L-methionine</name>
        <dbReference type="ChEBI" id="CHEBI:59789"/>
    </ligand>
</feature>
<keyword evidence="4 6" id="KW-0808">Transferase</keyword>
<dbReference type="SUPFAM" id="SSF81799">
    <property type="entry name" value="Putative methyltransferase TM0872, insert domain"/>
    <property type="match status" value="1"/>
</dbReference>
<feature type="binding site" evidence="6">
    <location>
        <position position="51"/>
    </location>
    <ligand>
        <name>S-adenosyl-L-methionine</name>
        <dbReference type="ChEBI" id="CHEBI:59789"/>
    </ligand>
</feature>
<evidence type="ECO:0000313" key="7">
    <source>
        <dbReference type="EMBL" id="WVX65932.1"/>
    </source>
</evidence>
<name>A0ABZ2C0Y9_9PROT</name>
<evidence type="ECO:0000256" key="3">
    <source>
        <dbReference type="ARBA" id="ARBA00022603"/>
    </source>
</evidence>
<dbReference type="InterPro" id="IPR002903">
    <property type="entry name" value="RsmH"/>
</dbReference>
<accession>A0ABZ2C0Y9</accession>
<evidence type="ECO:0000256" key="6">
    <source>
        <dbReference type="HAMAP-Rule" id="MF_01007"/>
    </source>
</evidence>
<proteinExistence type="inferred from homology"/>
<dbReference type="EC" id="2.1.1.199" evidence="6"/>
<dbReference type="Gene3D" id="1.10.150.170">
    <property type="entry name" value="Putative methyltransferase TM0872, insert domain"/>
    <property type="match status" value="1"/>
</dbReference>
<dbReference type="PIRSF" id="PIRSF004486">
    <property type="entry name" value="MraW"/>
    <property type="match status" value="1"/>
</dbReference>
<dbReference type="Pfam" id="PF01795">
    <property type="entry name" value="Methyltransf_5"/>
    <property type="match status" value="1"/>
</dbReference>
<comment type="subcellular location">
    <subcellularLocation>
        <location evidence="6">Cytoplasm</location>
    </subcellularLocation>
</comment>
<evidence type="ECO:0000313" key="8">
    <source>
        <dbReference type="Proteomes" id="UP001330434"/>
    </source>
</evidence>
<comment type="similarity">
    <text evidence="1 6">Belongs to the methyltransferase superfamily. RsmH family.</text>
</comment>
<keyword evidence="2 6" id="KW-0698">rRNA processing</keyword>
<gene>
    <name evidence="6" type="primary">rsmH</name>
    <name evidence="7" type="ORF">Bealeia1_00098</name>
</gene>
<feature type="binding site" evidence="6">
    <location>
        <position position="96"/>
    </location>
    <ligand>
        <name>S-adenosyl-L-methionine</name>
        <dbReference type="ChEBI" id="CHEBI:59789"/>
    </ligand>
</feature>
<evidence type="ECO:0000256" key="2">
    <source>
        <dbReference type="ARBA" id="ARBA00022552"/>
    </source>
</evidence>
<organism evidence="7 8">
    <name type="scientific">Candidatus Bealeia paramacronuclearis</name>
    <dbReference type="NCBI Taxonomy" id="1921001"/>
    <lineage>
        <taxon>Bacteria</taxon>
        <taxon>Pseudomonadati</taxon>
        <taxon>Pseudomonadota</taxon>
        <taxon>Alphaproteobacteria</taxon>
        <taxon>Holosporales</taxon>
        <taxon>Holosporaceae</taxon>
        <taxon>Candidatus Bealeia</taxon>
    </lineage>
</organism>
<feature type="binding site" evidence="6">
    <location>
        <position position="78"/>
    </location>
    <ligand>
        <name>S-adenosyl-L-methionine</name>
        <dbReference type="ChEBI" id="CHEBI:59789"/>
    </ligand>
</feature>
<feature type="binding site" evidence="6">
    <location>
        <begin position="32"/>
        <end position="34"/>
    </location>
    <ligand>
        <name>S-adenosyl-L-methionine</name>
        <dbReference type="ChEBI" id="CHEBI:59789"/>
    </ligand>
</feature>
<dbReference type="Proteomes" id="UP001330434">
    <property type="component" value="Chromosome"/>
</dbReference>
<comment type="function">
    <text evidence="6">Specifically methylates the N4 position of cytidine in position 1402 (C1402) of 16S rRNA.</text>
</comment>
<evidence type="ECO:0000256" key="5">
    <source>
        <dbReference type="ARBA" id="ARBA00022691"/>
    </source>
</evidence>
<comment type="catalytic activity">
    <reaction evidence="6">
        <text>cytidine(1402) in 16S rRNA + S-adenosyl-L-methionine = N(4)-methylcytidine(1402) in 16S rRNA + S-adenosyl-L-homocysteine + H(+)</text>
        <dbReference type="Rhea" id="RHEA:42928"/>
        <dbReference type="Rhea" id="RHEA-COMP:10286"/>
        <dbReference type="Rhea" id="RHEA-COMP:10287"/>
        <dbReference type="ChEBI" id="CHEBI:15378"/>
        <dbReference type="ChEBI" id="CHEBI:57856"/>
        <dbReference type="ChEBI" id="CHEBI:59789"/>
        <dbReference type="ChEBI" id="CHEBI:74506"/>
        <dbReference type="ChEBI" id="CHEBI:82748"/>
        <dbReference type="EC" id="2.1.1.199"/>
    </reaction>
</comment>